<accession>A0A7H8R5H3</accession>
<dbReference type="RefSeq" id="XP_035347808.1">
    <property type="nucleotide sequence ID" value="XM_035491915.1"/>
</dbReference>
<evidence type="ECO:0000256" key="1">
    <source>
        <dbReference type="SAM" id="MobiDB-lite"/>
    </source>
</evidence>
<reference evidence="3" key="1">
    <citation type="submission" date="2020-06" db="EMBL/GenBank/DDBJ databases">
        <title>A chromosome-scale genome assembly of Talaromyces rugulosus W13939.</title>
        <authorList>
            <person name="Wang B."/>
            <person name="Guo L."/>
            <person name="Ye K."/>
            <person name="Wang L."/>
        </authorList>
    </citation>
    <scope>NUCLEOTIDE SEQUENCE [LARGE SCALE GENOMIC DNA]</scope>
    <source>
        <strain evidence="3">W13939</strain>
    </source>
</reference>
<dbReference type="GeneID" id="55996274"/>
<keyword evidence="3" id="KW-1185">Reference proteome</keyword>
<feature type="compositionally biased region" description="Polar residues" evidence="1">
    <location>
        <begin position="1"/>
        <end position="20"/>
    </location>
</feature>
<protein>
    <submittedName>
        <fullName evidence="2">Uncharacterized protein</fullName>
    </submittedName>
</protein>
<proteinExistence type="predicted"/>
<dbReference type="AlphaFoldDB" id="A0A7H8R5H3"/>
<name>A0A7H8R5H3_TALRU</name>
<feature type="region of interest" description="Disordered" evidence="1">
    <location>
        <begin position="1"/>
        <end position="37"/>
    </location>
</feature>
<evidence type="ECO:0000313" key="3">
    <source>
        <dbReference type="Proteomes" id="UP000509510"/>
    </source>
</evidence>
<dbReference type="EMBL" id="CP055902">
    <property type="protein sequence ID" value="QKX61634.1"/>
    <property type="molecule type" value="Genomic_DNA"/>
</dbReference>
<gene>
    <name evidence="2" type="ORF">TRUGW13939_08786</name>
</gene>
<sequence>MQQSRPSSSETSPIEAQCQLSAEGFHESMEDGGAGAGAGAGAAVIIEYGFPHDVTLSRLGIENAGMRNGPRYEANIGNIGRLTRFSRRTERDRGRKVIAS</sequence>
<dbReference type="Proteomes" id="UP000509510">
    <property type="component" value="Chromosome V"/>
</dbReference>
<organism evidence="2 3">
    <name type="scientific">Talaromyces rugulosus</name>
    <name type="common">Penicillium rugulosum</name>
    <dbReference type="NCBI Taxonomy" id="121627"/>
    <lineage>
        <taxon>Eukaryota</taxon>
        <taxon>Fungi</taxon>
        <taxon>Dikarya</taxon>
        <taxon>Ascomycota</taxon>
        <taxon>Pezizomycotina</taxon>
        <taxon>Eurotiomycetes</taxon>
        <taxon>Eurotiomycetidae</taxon>
        <taxon>Eurotiales</taxon>
        <taxon>Trichocomaceae</taxon>
        <taxon>Talaromyces</taxon>
        <taxon>Talaromyces sect. Islandici</taxon>
    </lineage>
</organism>
<evidence type="ECO:0000313" key="2">
    <source>
        <dbReference type="EMBL" id="QKX61634.1"/>
    </source>
</evidence>
<dbReference type="KEGG" id="trg:TRUGW13939_08786"/>